<accession>A0A841HWK4</accession>
<organism evidence="2 3">
    <name type="scientific">Deinobacterium chartae</name>
    <dbReference type="NCBI Taxonomy" id="521158"/>
    <lineage>
        <taxon>Bacteria</taxon>
        <taxon>Thermotogati</taxon>
        <taxon>Deinococcota</taxon>
        <taxon>Deinococci</taxon>
        <taxon>Deinococcales</taxon>
        <taxon>Deinococcaceae</taxon>
        <taxon>Deinobacterium</taxon>
    </lineage>
</organism>
<sequence>MRKTIVLLSLLAASLSACAGGSFGSAAKLTATYTPHIVTTRGAAPCDQKACLVGLGLDLQVTNRSALSLRVATDTFNVLARHSQVSGQAVATLEAGGSTYTSNCAERQLAPGESTSCRVYFRMDALQPAEGEQVYAQYYDRQQGTASELVLAGLAQ</sequence>
<dbReference type="RefSeq" id="WP_183983301.1">
    <property type="nucleotide sequence ID" value="NZ_JACHHG010000001.1"/>
</dbReference>
<evidence type="ECO:0000313" key="2">
    <source>
        <dbReference type="EMBL" id="MBB6096629.1"/>
    </source>
</evidence>
<evidence type="ECO:0000256" key="1">
    <source>
        <dbReference type="SAM" id="SignalP"/>
    </source>
</evidence>
<keyword evidence="3" id="KW-1185">Reference proteome</keyword>
<name>A0A841HWK4_9DEIO</name>
<dbReference type="Proteomes" id="UP000569951">
    <property type="component" value="Unassembled WGS sequence"/>
</dbReference>
<feature type="signal peptide" evidence="1">
    <location>
        <begin position="1"/>
        <end position="19"/>
    </location>
</feature>
<protein>
    <recommendedName>
        <fullName evidence="4">Lipoprotein</fullName>
    </recommendedName>
</protein>
<evidence type="ECO:0000313" key="3">
    <source>
        <dbReference type="Proteomes" id="UP000569951"/>
    </source>
</evidence>
<keyword evidence="1" id="KW-0732">Signal</keyword>
<gene>
    <name evidence="2" type="ORF">HNR42_000041</name>
</gene>
<dbReference type="EMBL" id="JACHHG010000001">
    <property type="protein sequence ID" value="MBB6096629.1"/>
    <property type="molecule type" value="Genomic_DNA"/>
</dbReference>
<dbReference type="PROSITE" id="PS51257">
    <property type="entry name" value="PROKAR_LIPOPROTEIN"/>
    <property type="match status" value="1"/>
</dbReference>
<reference evidence="2 3" key="1">
    <citation type="submission" date="2020-08" db="EMBL/GenBank/DDBJ databases">
        <title>Genomic Encyclopedia of Type Strains, Phase IV (KMG-IV): sequencing the most valuable type-strain genomes for metagenomic binning, comparative biology and taxonomic classification.</title>
        <authorList>
            <person name="Goeker M."/>
        </authorList>
    </citation>
    <scope>NUCLEOTIDE SEQUENCE [LARGE SCALE GENOMIC DNA]</scope>
    <source>
        <strain evidence="2 3">DSM 21458</strain>
    </source>
</reference>
<evidence type="ECO:0008006" key="4">
    <source>
        <dbReference type="Google" id="ProtNLM"/>
    </source>
</evidence>
<feature type="chain" id="PRO_5032490623" description="Lipoprotein" evidence="1">
    <location>
        <begin position="20"/>
        <end position="156"/>
    </location>
</feature>
<dbReference type="AlphaFoldDB" id="A0A841HWK4"/>
<proteinExistence type="predicted"/>
<comment type="caution">
    <text evidence="2">The sequence shown here is derived from an EMBL/GenBank/DDBJ whole genome shotgun (WGS) entry which is preliminary data.</text>
</comment>